<gene>
    <name evidence="1" type="ORF">RPERSI_LOCUS33269</name>
</gene>
<organism evidence="1 2">
    <name type="scientific">Racocetra persica</name>
    <dbReference type="NCBI Taxonomy" id="160502"/>
    <lineage>
        <taxon>Eukaryota</taxon>
        <taxon>Fungi</taxon>
        <taxon>Fungi incertae sedis</taxon>
        <taxon>Mucoromycota</taxon>
        <taxon>Glomeromycotina</taxon>
        <taxon>Glomeromycetes</taxon>
        <taxon>Diversisporales</taxon>
        <taxon>Gigasporaceae</taxon>
        <taxon>Racocetra</taxon>
    </lineage>
</organism>
<name>A0ACA9SPI6_9GLOM</name>
<sequence length="90" mass="10210">ENMCRSLMKDICTAVGIDINNRDIVNYSEQSIPIIFLFQNRVPTATTMSLTGHRSKLSYYIYTQLSDQQREDALLLLINNVGLVPLNSSE</sequence>
<reference evidence="1" key="1">
    <citation type="submission" date="2021-06" db="EMBL/GenBank/DDBJ databases">
        <authorList>
            <person name="Kallberg Y."/>
            <person name="Tangrot J."/>
            <person name="Rosling A."/>
        </authorList>
    </citation>
    <scope>NUCLEOTIDE SEQUENCE</scope>
    <source>
        <strain evidence="1">MA461A</strain>
    </source>
</reference>
<proteinExistence type="predicted"/>
<comment type="caution">
    <text evidence="1">The sequence shown here is derived from an EMBL/GenBank/DDBJ whole genome shotgun (WGS) entry which is preliminary data.</text>
</comment>
<protein>
    <submittedName>
        <fullName evidence="1">13685_t:CDS:1</fullName>
    </submittedName>
</protein>
<evidence type="ECO:0000313" key="2">
    <source>
        <dbReference type="Proteomes" id="UP000789920"/>
    </source>
</evidence>
<evidence type="ECO:0000313" key="1">
    <source>
        <dbReference type="EMBL" id="CAG8844576.1"/>
    </source>
</evidence>
<feature type="non-terminal residue" evidence="1">
    <location>
        <position position="90"/>
    </location>
</feature>
<dbReference type="Proteomes" id="UP000789920">
    <property type="component" value="Unassembled WGS sequence"/>
</dbReference>
<feature type="non-terminal residue" evidence="1">
    <location>
        <position position="1"/>
    </location>
</feature>
<dbReference type="EMBL" id="CAJVQC010143229">
    <property type="protein sequence ID" value="CAG8844576.1"/>
    <property type="molecule type" value="Genomic_DNA"/>
</dbReference>
<accession>A0ACA9SPI6</accession>
<keyword evidence="2" id="KW-1185">Reference proteome</keyword>